<evidence type="ECO:0000313" key="15">
    <source>
        <dbReference type="RefSeq" id="XP_065673190.1"/>
    </source>
</evidence>
<dbReference type="GeneID" id="136090452"/>
<dbReference type="InterPro" id="IPR050687">
    <property type="entry name" value="Dynein_IC"/>
</dbReference>
<keyword evidence="6" id="KW-0969">Cilium</keyword>
<keyword evidence="2" id="KW-0963">Cytoplasm</keyword>
<keyword evidence="7" id="KW-0206">Cytoskeleton</keyword>
<organism evidence="14 15">
    <name type="scientific">Hydra vulgaris</name>
    <name type="common">Hydra</name>
    <name type="synonym">Hydra attenuata</name>
    <dbReference type="NCBI Taxonomy" id="6087"/>
    <lineage>
        <taxon>Eukaryota</taxon>
        <taxon>Metazoa</taxon>
        <taxon>Cnidaria</taxon>
        <taxon>Hydrozoa</taxon>
        <taxon>Hydroidolina</taxon>
        <taxon>Anthoathecata</taxon>
        <taxon>Aplanulata</taxon>
        <taxon>Hydridae</taxon>
        <taxon>Hydra</taxon>
    </lineage>
</organism>
<evidence type="ECO:0000256" key="13">
    <source>
        <dbReference type="SAM" id="MobiDB-lite"/>
    </source>
</evidence>
<reference evidence="15" key="1">
    <citation type="submission" date="2025-08" db="UniProtKB">
        <authorList>
            <consortium name="RefSeq"/>
        </authorList>
    </citation>
    <scope>IDENTIFICATION</scope>
</reference>
<feature type="compositionally biased region" description="Low complexity" evidence="13">
    <location>
        <begin position="9"/>
        <end position="27"/>
    </location>
</feature>
<evidence type="ECO:0000256" key="3">
    <source>
        <dbReference type="ARBA" id="ARBA00022574"/>
    </source>
</evidence>
<evidence type="ECO:0000256" key="2">
    <source>
        <dbReference type="ARBA" id="ARBA00022490"/>
    </source>
</evidence>
<dbReference type="InterPro" id="IPR015943">
    <property type="entry name" value="WD40/YVTN_repeat-like_dom_sf"/>
</dbReference>
<dbReference type="RefSeq" id="XP_065673190.1">
    <property type="nucleotide sequence ID" value="XM_065817118.1"/>
</dbReference>
<dbReference type="SMART" id="SM00320">
    <property type="entry name" value="WD40"/>
    <property type="match status" value="6"/>
</dbReference>
<evidence type="ECO:0000256" key="10">
    <source>
        <dbReference type="ARBA" id="ARBA00040002"/>
    </source>
</evidence>
<feature type="repeat" description="WD" evidence="12">
    <location>
        <begin position="643"/>
        <end position="685"/>
    </location>
</feature>
<keyword evidence="4" id="KW-0677">Repeat</keyword>
<evidence type="ECO:0000313" key="14">
    <source>
        <dbReference type="Proteomes" id="UP001652625"/>
    </source>
</evidence>
<dbReference type="InterPro" id="IPR036322">
    <property type="entry name" value="WD40_repeat_dom_sf"/>
</dbReference>
<feature type="region of interest" description="Disordered" evidence="13">
    <location>
        <begin position="1"/>
        <end position="27"/>
    </location>
</feature>
<evidence type="ECO:0000256" key="5">
    <source>
        <dbReference type="ARBA" id="ARBA00022846"/>
    </source>
</evidence>
<dbReference type="PANTHER" id="PTHR12442">
    <property type="entry name" value="DYNEIN INTERMEDIATE CHAIN"/>
    <property type="match status" value="1"/>
</dbReference>
<proteinExistence type="predicted"/>
<dbReference type="InterPro" id="IPR001680">
    <property type="entry name" value="WD40_rpt"/>
</dbReference>
<accession>A0ABM4DFJ0</accession>
<evidence type="ECO:0000256" key="11">
    <source>
        <dbReference type="ARBA" id="ARBA00041557"/>
    </source>
</evidence>
<sequence>MATLRNTPSSILSRTSSRQLSQQSSRSNIFGRISSKRSVLFDAEGAVTVEKTVPKKSNVKVYDEFGVDVTPKSLLASYSNGSNESKTILNESLSGAAPGDMFNQSIFSASVVRSNFAAGFSKSILSSMVGGSSQISLDSVADDINYANTSNFNGLQDFHTKNDDSIQEEEKEILSDSDIKKMVAITLEETETIWHLDIPGVAVPLEESVNLKNRIELYDQLCKNRVGNDMYVERGMQTYNDAYKTKETQTFSILFKEQSCQVTGWEIYDLYKELASPLNEDNDDDDIFGSSLKTQNATEPQNNITDAGVLVSQIIKSASISSESTATLDSCIVSQVENQESFASEKTAMTSKQIDDEMITLIKNGHIKESLFFMERVILQNIFQDKQAAFRGLRDFKLTPPIQNECLLETRSSSTVPNLMVLWSYNCSITKEMSVNCMVWNKRNKDLLAVGYGSKDFRKGNICIWSVKNLEFPERVYNLNSAVTSIDFSSLSPNFLAVGLYNGAISVYNIRSEEDRVVVDSRDSAGKHGAPVWQLKWILKDRGTTEDKGEVLVSSSADGRVSQWSIRKGLEYIDLMRLKRTHAIEQSSKKKNEKKSDALISRLAAGMCFDFHPSEGNTYLVGTEEGLIHRCSCSYNEQFLETYKDHKGTLYSLQWSPFDEDVFMSCSSDWTIRLWTLEKTESILTLQSSSKAVIEIDWSPMSHSLLCAISEHQIEIWNLCSSTLDPILSVKPEVRGKLTSVKFALNSEALLVGDSEGRVTVYLMRNIPASPTNIRLKNLLNNIQKNAEEEEGVVETEEMINKNTDS</sequence>
<dbReference type="Gene3D" id="2.130.10.10">
    <property type="entry name" value="YVTN repeat-like/Quinoprotein amine dehydrogenase"/>
    <property type="match status" value="2"/>
</dbReference>
<protein>
    <recommendedName>
        <fullName evidence="10">Dynein axonemal intermediate chain 4</fullName>
    </recommendedName>
    <alternativeName>
        <fullName evidence="11">WD repeat-containing protein 78</fullName>
    </alternativeName>
</protein>
<evidence type="ECO:0000256" key="1">
    <source>
        <dbReference type="ARBA" id="ARBA00004611"/>
    </source>
</evidence>
<keyword evidence="8" id="KW-0966">Cell projection</keyword>
<keyword evidence="5" id="KW-0282">Flagellum</keyword>
<evidence type="ECO:0000256" key="7">
    <source>
        <dbReference type="ARBA" id="ARBA00023212"/>
    </source>
</evidence>
<name>A0ABM4DFJ0_HYDVU</name>
<gene>
    <name evidence="15" type="primary">LOC136090452</name>
</gene>
<dbReference type="Proteomes" id="UP001652625">
    <property type="component" value="Chromosome 14"/>
</dbReference>
<dbReference type="PROSITE" id="PS50082">
    <property type="entry name" value="WD_REPEATS_2"/>
    <property type="match status" value="1"/>
</dbReference>
<dbReference type="PANTHER" id="PTHR12442:SF12">
    <property type="entry name" value="DYNEIN AXONEMAL INTERMEDIATE CHAIN 4"/>
    <property type="match status" value="1"/>
</dbReference>
<evidence type="ECO:0000256" key="4">
    <source>
        <dbReference type="ARBA" id="ARBA00022737"/>
    </source>
</evidence>
<evidence type="ECO:0000256" key="8">
    <source>
        <dbReference type="ARBA" id="ARBA00023273"/>
    </source>
</evidence>
<dbReference type="Pfam" id="PF00400">
    <property type="entry name" value="WD40"/>
    <property type="match status" value="1"/>
</dbReference>
<comment type="subcellular location">
    <subcellularLocation>
        <location evidence="1">Cytoplasm</location>
        <location evidence="1">Cytoskeleton</location>
        <location evidence="1">Flagellum axoneme</location>
    </subcellularLocation>
    <subcellularLocation>
        <location evidence="9">Dynein axonemal particle</location>
    </subcellularLocation>
</comment>
<keyword evidence="3 12" id="KW-0853">WD repeat</keyword>
<keyword evidence="14" id="KW-1185">Reference proteome</keyword>
<dbReference type="SUPFAM" id="SSF50978">
    <property type="entry name" value="WD40 repeat-like"/>
    <property type="match status" value="1"/>
</dbReference>
<dbReference type="PROSITE" id="PS50294">
    <property type="entry name" value="WD_REPEATS_REGION"/>
    <property type="match status" value="1"/>
</dbReference>
<evidence type="ECO:0000256" key="12">
    <source>
        <dbReference type="PROSITE-ProRule" id="PRU00221"/>
    </source>
</evidence>
<evidence type="ECO:0000256" key="9">
    <source>
        <dbReference type="ARBA" id="ARBA00024190"/>
    </source>
</evidence>
<evidence type="ECO:0000256" key="6">
    <source>
        <dbReference type="ARBA" id="ARBA00023069"/>
    </source>
</evidence>